<evidence type="ECO:0000313" key="2">
    <source>
        <dbReference type="Proteomes" id="UP001352852"/>
    </source>
</evidence>
<organism evidence="1 2">
    <name type="scientific">Characodon lateralis</name>
    <dbReference type="NCBI Taxonomy" id="208331"/>
    <lineage>
        <taxon>Eukaryota</taxon>
        <taxon>Metazoa</taxon>
        <taxon>Chordata</taxon>
        <taxon>Craniata</taxon>
        <taxon>Vertebrata</taxon>
        <taxon>Euteleostomi</taxon>
        <taxon>Actinopterygii</taxon>
        <taxon>Neopterygii</taxon>
        <taxon>Teleostei</taxon>
        <taxon>Neoteleostei</taxon>
        <taxon>Acanthomorphata</taxon>
        <taxon>Ovalentaria</taxon>
        <taxon>Atherinomorphae</taxon>
        <taxon>Cyprinodontiformes</taxon>
        <taxon>Goodeidae</taxon>
        <taxon>Characodon</taxon>
    </lineage>
</organism>
<keyword evidence="2" id="KW-1185">Reference proteome</keyword>
<dbReference type="EMBL" id="JAHUTJ010026356">
    <property type="protein sequence ID" value="MED6274741.1"/>
    <property type="molecule type" value="Genomic_DNA"/>
</dbReference>
<proteinExistence type="predicted"/>
<evidence type="ECO:0000313" key="1">
    <source>
        <dbReference type="EMBL" id="MED6274741.1"/>
    </source>
</evidence>
<protein>
    <submittedName>
        <fullName evidence="1">Uncharacterized protein</fullName>
    </submittedName>
</protein>
<reference evidence="1 2" key="1">
    <citation type="submission" date="2021-06" db="EMBL/GenBank/DDBJ databases">
        <authorList>
            <person name="Palmer J.M."/>
        </authorList>
    </citation>
    <scope>NUCLEOTIDE SEQUENCE [LARGE SCALE GENOMIC DNA]</scope>
    <source>
        <strain evidence="1 2">CL_MEX2019</strain>
        <tissue evidence="1">Muscle</tissue>
    </source>
</reference>
<sequence length="80" mass="9186">MRALFKTKQRAACCKKTGPGLMLHEDHGEFILMGEQPLKPSRHDFFISRREQEVSQLTGANAANCAVDKRWDVEKRGREK</sequence>
<comment type="caution">
    <text evidence="1">The sequence shown here is derived from an EMBL/GenBank/DDBJ whole genome shotgun (WGS) entry which is preliminary data.</text>
</comment>
<gene>
    <name evidence="1" type="ORF">CHARACLAT_019441</name>
</gene>
<dbReference type="Proteomes" id="UP001352852">
    <property type="component" value="Unassembled WGS sequence"/>
</dbReference>
<accession>A0ABU7DK59</accession>
<name>A0ABU7DK59_9TELE</name>